<evidence type="ECO:0000313" key="2">
    <source>
        <dbReference type="Proteomes" id="UP001148614"/>
    </source>
</evidence>
<dbReference type="AlphaFoldDB" id="A0A9W8THE5"/>
<keyword evidence="2" id="KW-1185">Reference proteome</keyword>
<name>A0A9W8THE5_9PEZI</name>
<evidence type="ECO:0000313" key="1">
    <source>
        <dbReference type="EMBL" id="KAJ3553123.1"/>
    </source>
</evidence>
<accession>A0A9W8THE5</accession>
<organism evidence="1 2">
    <name type="scientific">Xylaria arbuscula</name>
    <dbReference type="NCBI Taxonomy" id="114810"/>
    <lineage>
        <taxon>Eukaryota</taxon>
        <taxon>Fungi</taxon>
        <taxon>Dikarya</taxon>
        <taxon>Ascomycota</taxon>
        <taxon>Pezizomycotina</taxon>
        <taxon>Sordariomycetes</taxon>
        <taxon>Xylariomycetidae</taxon>
        <taxon>Xylariales</taxon>
        <taxon>Xylariaceae</taxon>
        <taxon>Xylaria</taxon>
    </lineage>
</organism>
<dbReference type="Proteomes" id="UP001148614">
    <property type="component" value="Unassembled WGS sequence"/>
</dbReference>
<gene>
    <name evidence="1" type="ORF">NPX13_g10954</name>
</gene>
<comment type="caution">
    <text evidence="1">The sequence shown here is derived from an EMBL/GenBank/DDBJ whole genome shotgun (WGS) entry which is preliminary data.</text>
</comment>
<proteinExistence type="predicted"/>
<sequence length="95" mass="10900">MTGRKDKQDTQHETDCYVRHTTTLTGCCTNVIADLSKTRAKKRHVCATERVASSRPGQARPHRTNSVLMRRYAALPVQQTDRRRLAQRLCPDSEY</sequence>
<protein>
    <submittedName>
        <fullName evidence="1">Uncharacterized protein</fullName>
    </submittedName>
</protein>
<dbReference type="EMBL" id="JANPWZ010003345">
    <property type="protein sequence ID" value="KAJ3553123.1"/>
    <property type="molecule type" value="Genomic_DNA"/>
</dbReference>
<reference evidence="1" key="1">
    <citation type="submission" date="2022-07" db="EMBL/GenBank/DDBJ databases">
        <title>Genome Sequence of Xylaria arbuscula.</title>
        <authorList>
            <person name="Buettner E."/>
        </authorList>
    </citation>
    <scope>NUCLEOTIDE SEQUENCE</scope>
    <source>
        <strain evidence="1">VT107</strain>
    </source>
</reference>